<name>A0A1G2GU93_9BACT</name>
<dbReference type="InterPro" id="IPR008173">
    <property type="entry name" value="Adenylyl_cyclase_CyaB"/>
</dbReference>
<protein>
    <recommendedName>
        <fullName evidence="1">CYTH domain-containing protein</fullName>
    </recommendedName>
</protein>
<dbReference type="AlphaFoldDB" id="A0A1G2GU93"/>
<dbReference type="Pfam" id="PF01928">
    <property type="entry name" value="CYTH"/>
    <property type="match status" value="1"/>
</dbReference>
<evidence type="ECO:0000313" key="2">
    <source>
        <dbReference type="EMBL" id="OGZ53775.1"/>
    </source>
</evidence>
<dbReference type="Gene3D" id="2.40.320.10">
    <property type="entry name" value="Hypothetical Protein Pfu-838710-001"/>
    <property type="match status" value="1"/>
</dbReference>
<organism evidence="2 3">
    <name type="scientific">Candidatus Ryanbacteria bacterium RIFCSPLOWO2_02_FULL_45_11c</name>
    <dbReference type="NCBI Taxonomy" id="1802128"/>
    <lineage>
        <taxon>Bacteria</taxon>
        <taxon>Candidatus Ryaniibacteriota</taxon>
    </lineage>
</organism>
<dbReference type="InterPro" id="IPR033469">
    <property type="entry name" value="CYTH-like_dom_sf"/>
</dbReference>
<evidence type="ECO:0000313" key="3">
    <source>
        <dbReference type="Proteomes" id="UP000178186"/>
    </source>
</evidence>
<evidence type="ECO:0000259" key="1">
    <source>
        <dbReference type="PROSITE" id="PS51707"/>
    </source>
</evidence>
<dbReference type="Proteomes" id="UP000178186">
    <property type="component" value="Unassembled WGS sequence"/>
</dbReference>
<dbReference type="EMBL" id="MHNY01000051">
    <property type="protein sequence ID" value="OGZ53775.1"/>
    <property type="molecule type" value="Genomic_DNA"/>
</dbReference>
<sequence>MDEVGSYSLRLRKSKKDGENEHITINTKTITNHGDHNAWEEHEIKVNDFSEATKILNTTEFKPFFMLEKTRFTYRLDDMEICVEDITDFGGAVEIEIMTSLGKENDAKRKIRDFLKRCSVDEEKIVPKSITNIIMKERAFNQQIKI</sequence>
<reference evidence="2 3" key="1">
    <citation type="journal article" date="2016" name="Nat. Commun.">
        <title>Thousands of microbial genomes shed light on interconnected biogeochemical processes in an aquifer system.</title>
        <authorList>
            <person name="Anantharaman K."/>
            <person name="Brown C.T."/>
            <person name="Hug L.A."/>
            <person name="Sharon I."/>
            <person name="Castelle C.J."/>
            <person name="Probst A.J."/>
            <person name="Thomas B.C."/>
            <person name="Singh A."/>
            <person name="Wilkins M.J."/>
            <person name="Karaoz U."/>
            <person name="Brodie E.L."/>
            <person name="Williams K.H."/>
            <person name="Hubbard S.S."/>
            <person name="Banfield J.F."/>
        </authorList>
    </citation>
    <scope>NUCLEOTIDE SEQUENCE [LARGE SCALE GENOMIC DNA]</scope>
</reference>
<gene>
    <name evidence="2" type="ORF">A3H64_03305</name>
</gene>
<comment type="caution">
    <text evidence="2">The sequence shown here is derived from an EMBL/GenBank/DDBJ whole genome shotgun (WGS) entry which is preliminary data.</text>
</comment>
<feature type="domain" description="CYTH" evidence="1">
    <location>
        <begin position="1"/>
        <end position="136"/>
    </location>
</feature>
<proteinExistence type="predicted"/>
<dbReference type="PANTHER" id="PTHR21028:SF2">
    <property type="entry name" value="CYTH DOMAIN-CONTAINING PROTEIN"/>
    <property type="match status" value="1"/>
</dbReference>
<dbReference type="InterPro" id="IPR023577">
    <property type="entry name" value="CYTH_domain"/>
</dbReference>
<dbReference type="PANTHER" id="PTHR21028">
    <property type="entry name" value="SI:CH211-156B7.4"/>
    <property type="match status" value="1"/>
</dbReference>
<accession>A0A1G2GU93</accession>
<dbReference type="PROSITE" id="PS51707">
    <property type="entry name" value="CYTH"/>
    <property type="match status" value="1"/>
</dbReference>
<dbReference type="SUPFAM" id="SSF55154">
    <property type="entry name" value="CYTH-like phosphatases"/>
    <property type="match status" value="1"/>
</dbReference>